<dbReference type="RefSeq" id="WP_109616536.1">
    <property type="nucleotide sequence ID" value="NZ_QGDO01000001.1"/>
</dbReference>
<accession>A0A315ZHS1</accession>
<dbReference type="PANTHER" id="PTHR24291:SF50">
    <property type="entry name" value="BIFUNCTIONAL ALBAFLAVENONE MONOOXYGENASE_TERPENE SYNTHASE"/>
    <property type="match status" value="1"/>
</dbReference>
<dbReference type="SUPFAM" id="SSF48264">
    <property type="entry name" value="Cytochrome P450"/>
    <property type="match status" value="1"/>
</dbReference>
<organism evidence="9 10">
    <name type="scientific">Sediminitomix flava</name>
    <dbReference type="NCBI Taxonomy" id="379075"/>
    <lineage>
        <taxon>Bacteria</taxon>
        <taxon>Pseudomonadati</taxon>
        <taxon>Bacteroidota</taxon>
        <taxon>Cytophagia</taxon>
        <taxon>Cytophagales</taxon>
        <taxon>Flammeovirgaceae</taxon>
        <taxon>Sediminitomix</taxon>
    </lineage>
</organism>
<keyword evidence="6 8" id="KW-0503">Monooxygenase</keyword>
<proteinExistence type="inferred from homology"/>
<comment type="similarity">
    <text evidence="1 8">Belongs to the cytochrome P450 family.</text>
</comment>
<name>A0A315ZHS1_SEDFL</name>
<evidence type="ECO:0000313" key="9">
    <source>
        <dbReference type="EMBL" id="PWJ45081.1"/>
    </source>
</evidence>
<evidence type="ECO:0000256" key="8">
    <source>
        <dbReference type="RuleBase" id="RU000461"/>
    </source>
</evidence>
<dbReference type="Proteomes" id="UP000245535">
    <property type="component" value="Unassembled WGS sequence"/>
</dbReference>
<dbReference type="PROSITE" id="PS00086">
    <property type="entry name" value="CYTOCHROME_P450"/>
    <property type="match status" value="1"/>
</dbReference>
<evidence type="ECO:0000256" key="3">
    <source>
        <dbReference type="ARBA" id="ARBA00022723"/>
    </source>
</evidence>
<comment type="caution">
    <text evidence="9">The sequence shown here is derived from an EMBL/GenBank/DDBJ whole genome shotgun (WGS) entry which is preliminary data.</text>
</comment>
<dbReference type="GO" id="GO:0004497">
    <property type="term" value="F:monooxygenase activity"/>
    <property type="evidence" value="ECO:0007669"/>
    <property type="project" value="UniProtKB-KW"/>
</dbReference>
<keyword evidence="10" id="KW-1185">Reference proteome</keyword>
<evidence type="ECO:0000256" key="4">
    <source>
        <dbReference type="ARBA" id="ARBA00023002"/>
    </source>
</evidence>
<dbReference type="PRINTS" id="PR00463">
    <property type="entry name" value="EP450I"/>
</dbReference>
<dbReference type="GO" id="GO:0020037">
    <property type="term" value="F:heme binding"/>
    <property type="evidence" value="ECO:0007669"/>
    <property type="project" value="InterPro"/>
</dbReference>
<evidence type="ECO:0000256" key="5">
    <source>
        <dbReference type="ARBA" id="ARBA00023004"/>
    </source>
</evidence>
<evidence type="ECO:0000256" key="7">
    <source>
        <dbReference type="PIRSR" id="PIRSR602401-1"/>
    </source>
</evidence>
<comment type="cofactor">
    <cofactor evidence="7">
        <name>heme</name>
        <dbReference type="ChEBI" id="CHEBI:30413"/>
    </cofactor>
</comment>
<dbReference type="InterPro" id="IPR001128">
    <property type="entry name" value="Cyt_P450"/>
</dbReference>
<evidence type="ECO:0000256" key="2">
    <source>
        <dbReference type="ARBA" id="ARBA00022617"/>
    </source>
</evidence>
<dbReference type="InterPro" id="IPR050196">
    <property type="entry name" value="Cytochrome_P450_Monoox"/>
</dbReference>
<keyword evidence="3 7" id="KW-0479">Metal-binding</keyword>
<reference evidence="9 10" key="1">
    <citation type="submission" date="2018-03" db="EMBL/GenBank/DDBJ databases">
        <title>Genomic Encyclopedia of Archaeal and Bacterial Type Strains, Phase II (KMG-II): from individual species to whole genera.</title>
        <authorList>
            <person name="Goeker M."/>
        </authorList>
    </citation>
    <scope>NUCLEOTIDE SEQUENCE [LARGE SCALE GENOMIC DNA]</scope>
    <source>
        <strain evidence="9 10">DSM 28229</strain>
    </source>
</reference>
<keyword evidence="2 7" id="KW-0349">Heme</keyword>
<keyword evidence="5 7" id="KW-0408">Iron</keyword>
<dbReference type="InterPro" id="IPR017972">
    <property type="entry name" value="Cyt_P450_CS"/>
</dbReference>
<dbReference type="GO" id="GO:0016705">
    <property type="term" value="F:oxidoreductase activity, acting on paired donors, with incorporation or reduction of molecular oxygen"/>
    <property type="evidence" value="ECO:0007669"/>
    <property type="project" value="InterPro"/>
</dbReference>
<dbReference type="AlphaFoldDB" id="A0A315ZHS1"/>
<dbReference type="PRINTS" id="PR00385">
    <property type="entry name" value="P450"/>
</dbReference>
<dbReference type="GO" id="GO:0005506">
    <property type="term" value="F:iron ion binding"/>
    <property type="evidence" value="ECO:0007669"/>
    <property type="project" value="InterPro"/>
</dbReference>
<gene>
    <name evidence="9" type="ORF">BC781_1011485</name>
</gene>
<evidence type="ECO:0000256" key="1">
    <source>
        <dbReference type="ARBA" id="ARBA00010617"/>
    </source>
</evidence>
<keyword evidence="4 8" id="KW-0560">Oxidoreductase</keyword>
<dbReference type="OrthoDB" id="9764248at2"/>
<evidence type="ECO:0000256" key="6">
    <source>
        <dbReference type="ARBA" id="ARBA00023033"/>
    </source>
</evidence>
<dbReference type="InterPro" id="IPR002401">
    <property type="entry name" value="Cyt_P450_E_grp-I"/>
</dbReference>
<sequence>MNTETQTSTFDKQIPLQKNPNNRFLNLFRFIRDSLPFLQENERKYGGFYEIELGFSKLVILSEPELVKDVLQHQHKSFIKSPEYEVLSDLLGKGLLTSEGDHWQHQRKLIQPSFHKSYLQKIYALMLDEIVKAADTLSQKPERSIEINQEMMRLTLNVVTRSILGSQMTPDSDKIHDTVTDLLKYGTSRIRNPFFRLLYPISYQKYKSTQHIKYLDNLVYKIIEERQRTQHPHRDLLQMLLDSRMEDTGKAMPLRQVRDEIMTFMMAGHETIASALSFIFAHLVHDPKLYKKVQEELKQVLDGRHPDFEDLPKLQLLQQIIDEALRLYPSAWVVGRKAKESVKVGNTIFPKDSVFLINIFAMHRSDRFWKKAEEFQVDRFTSDFKKNMNKFQYIPFGLGPRMCIGNHFAQFEMLTVLAVYLQKFNMLALDEELPKPKNTLTLRPSKPIRILYR</sequence>
<dbReference type="InterPro" id="IPR036396">
    <property type="entry name" value="Cyt_P450_sf"/>
</dbReference>
<dbReference type="EMBL" id="QGDO01000001">
    <property type="protein sequence ID" value="PWJ45081.1"/>
    <property type="molecule type" value="Genomic_DNA"/>
</dbReference>
<dbReference type="PANTHER" id="PTHR24291">
    <property type="entry name" value="CYTOCHROME P450 FAMILY 4"/>
    <property type="match status" value="1"/>
</dbReference>
<dbReference type="Pfam" id="PF00067">
    <property type="entry name" value="p450"/>
    <property type="match status" value="1"/>
</dbReference>
<feature type="binding site" description="axial binding residue" evidence="7">
    <location>
        <position position="403"/>
    </location>
    <ligand>
        <name>heme</name>
        <dbReference type="ChEBI" id="CHEBI:30413"/>
    </ligand>
    <ligandPart>
        <name>Fe</name>
        <dbReference type="ChEBI" id="CHEBI:18248"/>
    </ligandPart>
</feature>
<dbReference type="Gene3D" id="1.10.630.10">
    <property type="entry name" value="Cytochrome P450"/>
    <property type="match status" value="1"/>
</dbReference>
<protein>
    <submittedName>
        <fullName evidence="9">Cytochrome P450</fullName>
    </submittedName>
</protein>
<evidence type="ECO:0000313" key="10">
    <source>
        <dbReference type="Proteomes" id="UP000245535"/>
    </source>
</evidence>